<organism evidence="1 2">
    <name type="scientific">Gordonia phage Marietta</name>
    <dbReference type="NCBI Taxonomy" id="2301558"/>
    <lineage>
        <taxon>Viruses</taxon>
        <taxon>Duplodnaviria</taxon>
        <taxon>Heunggongvirae</taxon>
        <taxon>Uroviricota</taxon>
        <taxon>Caudoviricetes</taxon>
        <taxon>Zierdtviridae</taxon>
        <taxon>Emilbogenvirinae</taxon>
        <taxon>Sukkupivirus</taxon>
        <taxon>Sukkupivirus marietta</taxon>
    </lineage>
</organism>
<gene>
    <name evidence="1" type="primary">30</name>
    <name evidence="1" type="ORF">SEA_MARIETTA_30</name>
</gene>
<evidence type="ECO:0000313" key="2">
    <source>
        <dbReference type="Proteomes" id="UP000263654"/>
    </source>
</evidence>
<evidence type="ECO:0000313" key="1">
    <source>
        <dbReference type="EMBL" id="AXQ61349.1"/>
    </source>
</evidence>
<dbReference type="KEGG" id="vg:65115675"/>
<name>A0A385DS01_9CAUD</name>
<keyword evidence="2" id="KW-1185">Reference proteome</keyword>
<dbReference type="GeneID" id="65115675"/>
<accession>A0A385DS01</accession>
<dbReference type="EMBL" id="MH669007">
    <property type="protein sequence ID" value="AXQ61349.1"/>
    <property type="molecule type" value="Genomic_DNA"/>
</dbReference>
<sequence>MAGLTPTRSTNKNVRDHTWLASADGLEYAGSATLHAASLSAAGNHKLDNWLRSGTPLGKITAAGATKGQFGLYDPAATDGRQHHVAFLVDAVQLVDPVSGVANTPITGAIIERGQILVGRLPVAFTPSDTVDGGGDVTASVSKHFIYR</sequence>
<protein>
    <submittedName>
        <fullName evidence="1">LamD-like capsid decoration protein</fullName>
    </submittedName>
</protein>
<reference evidence="1 2" key="1">
    <citation type="submission" date="2018-07" db="EMBL/GenBank/DDBJ databases">
        <authorList>
            <person name="Burke E.M."/>
            <person name="Good S."/>
            <person name="Jeffords E.T."/>
            <person name="Pearson M."/>
            <person name="Sohlstrom A."/>
            <person name="Westholm D.E."/>
            <person name="Butela K.A."/>
            <person name="Garlena R.A."/>
            <person name="Russell D.A."/>
            <person name="Pope W.H."/>
            <person name="Jacobs-Sera D."/>
            <person name="Hatfull G.F."/>
        </authorList>
    </citation>
    <scope>NUCLEOTIDE SEQUENCE [LARGE SCALE GENOMIC DNA]</scope>
</reference>
<proteinExistence type="predicted"/>
<dbReference type="RefSeq" id="YP_010098007.1">
    <property type="nucleotide sequence ID" value="NC_055763.1"/>
</dbReference>
<dbReference type="Proteomes" id="UP000263654">
    <property type="component" value="Segment"/>
</dbReference>